<proteinExistence type="predicted"/>
<feature type="domain" description="N-acetyltransferase" evidence="1">
    <location>
        <begin position="8"/>
        <end position="149"/>
    </location>
</feature>
<dbReference type="CDD" id="cd04301">
    <property type="entry name" value="NAT_SF"/>
    <property type="match status" value="1"/>
</dbReference>
<comment type="caution">
    <text evidence="2">The sequence shown here is derived from an EMBL/GenBank/DDBJ whole genome shotgun (WGS) entry which is preliminary data.</text>
</comment>
<accession>A0ABU6C9N8</accession>
<dbReference type="Gene3D" id="3.40.630.90">
    <property type="match status" value="1"/>
</dbReference>
<dbReference type="PROSITE" id="PS51186">
    <property type="entry name" value="GNAT"/>
    <property type="match status" value="1"/>
</dbReference>
<dbReference type="Pfam" id="PF00583">
    <property type="entry name" value="Acetyltransf_1"/>
    <property type="match status" value="1"/>
</dbReference>
<dbReference type="RefSeq" id="WP_324768714.1">
    <property type="nucleotide sequence ID" value="NZ_BAAATS010000006.1"/>
</dbReference>
<dbReference type="InterPro" id="IPR041496">
    <property type="entry name" value="YitH/HolE_GNAT"/>
</dbReference>
<dbReference type="EMBL" id="JAOZYB010000093">
    <property type="protein sequence ID" value="MEB3961433.1"/>
    <property type="molecule type" value="Genomic_DNA"/>
</dbReference>
<name>A0ABU6C9N8_9ACTN</name>
<reference evidence="2 3" key="1">
    <citation type="submission" date="2022-10" db="EMBL/GenBank/DDBJ databases">
        <authorList>
            <person name="Xie J."/>
            <person name="Shen N."/>
        </authorList>
    </citation>
    <scope>NUCLEOTIDE SEQUENCE [LARGE SCALE GENOMIC DNA]</scope>
    <source>
        <strain evidence="2 3">DSM 41681</strain>
    </source>
</reference>
<gene>
    <name evidence="2" type="ORF">OKJ48_14420</name>
</gene>
<keyword evidence="3" id="KW-1185">Reference proteome</keyword>
<dbReference type="InterPro" id="IPR052729">
    <property type="entry name" value="Acyl/Acetyltrans_Enzymes"/>
</dbReference>
<evidence type="ECO:0000313" key="2">
    <source>
        <dbReference type="EMBL" id="MEB3961433.1"/>
    </source>
</evidence>
<dbReference type="InterPro" id="IPR016181">
    <property type="entry name" value="Acyl_CoA_acyltransferase"/>
</dbReference>
<evidence type="ECO:0000259" key="1">
    <source>
        <dbReference type="PROSITE" id="PS51186"/>
    </source>
</evidence>
<dbReference type="InterPro" id="IPR000182">
    <property type="entry name" value="GNAT_dom"/>
</dbReference>
<sequence>MSDVPQRLDISRAALADWPVIRGWAADEGWNPGLLDGDSFFAQDPEGFFLGRLDGEPVSAVSVVNYGPAYAFLGCYLVRPDLRGLGHGLATWRAGLTHAGRRTIGLDGVVAQQHNYRKSGFAPAHRTVRFTGTVPTEAPDAAAMAADGIVPIGDDLAPVLAYDSACYPADRPRFLTSWLTTDGHTALARFVGGRVTGYGVVRPAQDARRIGPLFADSADDARALFDALAPGSGPVGIDVPETNAEAVALVGSRGLTAGFETARMYTGPVRSFAQDRVFGVTTLELG</sequence>
<protein>
    <submittedName>
        <fullName evidence="2">GNAT family N-acetyltransferase</fullName>
    </submittedName>
</protein>
<dbReference type="PANTHER" id="PTHR47237:SF1">
    <property type="entry name" value="SLL0310 PROTEIN"/>
    <property type="match status" value="1"/>
</dbReference>
<evidence type="ECO:0000313" key="3">
    <source>
        <dbReference type="Proteomes" id="UP001352223"/>
    </source>
</evidence>
<dbReference type="Pfam" id="PF18014">
    <property type="entry name" value="Acetyltransf_18"/>
    <property type="match status" value="1"/>
</dbReference>
<dbReference type="Gene3D" id="3.40.630.30">
    <property type="match status" value="1"/>
</dbReference>
<dbReference type="PANTHER" id="PTHR47237">
    <property type="entry name" value="SLL0310 PROTEIN"/>
    <property type="match status" value="1"/>
</dbReference>
<dbReference type="SUPFAM" id="SSF55729">
    <property type="entry name" value="Acyl-CoA N-acyltransferases (Nat)"/>
    <property type="match status" value="1"/>
</dbReference>
<organism evidence="2 3">
    <name type="scientific">Streptomyces kunmingensis</name>
    <dbReference type="NCBI Taxonomy" id="68225"/>
    <lineage>
        <taxon>Bacteria</taxon>
        <taxon>Bacillati</taxon>
        <taxon>Actinomycetota</taxon>
        <taxon>Actinomycetes</taxon>
        <taxon>Kitasatosporales</taxon>
        <taxon>Streptomycetaceae</taxon>
        <taxon>Streptomyces</taxon>
    </lineage>
</organism>
<dbReference type="Proteomes" id="UP001352223">
    <property type="component" value="Unassembled WGS sequence"/>
</dbReference>